<evidence type="ECO:0000256" key="6">
    <source>
        <dbReference type="ARBA" id="ARBA00023175"/>
    </source>
</evidence>
<evidence type="ECO:0000259" key="8">
    <source>
        <dbReference type="PROSITE" id="PS51456"/>
    </source>
</evidence>
<comment type="caution">
    <text evidence="7">Lacks conserved residue(s) required for the propagation of feature annotation.</text>
</comment>
<dbReference type="EMBL" id="CAJOBD010057216">
    <property type="protein sequence ID" value="CAF4370901.1"/>
    <property type="molecule type" value="Genomic_DNA"/>
</dbReference>
<keyword evidence="3" id="KW-0547">Nucleotide-binding</keyword>
<dbReference type="GO" id="GO:0016459">
    <property type="term" value="C:myosin complex"/>
    <property type="evidence" value="ECO:0007669"/>
    <property type="project" value="UniProtKB-KW"/>
</dbReference>
<keyword evidence="5 7" id="KW-0518">Myosin</keyword>
<keyword evidence="6" id="KW-0505">Motor protein</keyword>
<dbReference type="GO" id="GO:0005737">
    <property type="term" value="C:cytoplasm"/>
    <property type="evidence" value="ECO:0007669"/>
    <property type="project" value="UniProtKB-SubCell"/>
</dbReference>
<dbReference type="SUPFAM" id="SSF52540">
    <property type="entry name" value="P-loop containing nucleoside triphosphate hydrolases"/>
    <property type="match status" value="1"/>
</dbReference>
<dbReference type="GO" id="GO:0005524">
    <property type="term" value="F:ATP binding"/>
    <property type="evidence" value="ECO:0007669"/>
    <property type="project" value="UniProtKB-KW"/>
</dbReference>
<dbReference type="GO" id="GO:0005096">
    <property type="term" value="F:GTPase activator activity"/>
    <property type="evidence" value="ECO:0007669"/>
    <property type="project" value="InterPro"/>
</dbReference>
<keyword evidence="2" id="KW-0963">Cytoplasm</keyword>
<dbReference type="AlphaFoldDB" id="A0A820MDJ7"/>
<dbReference type="PANTHER" id="PTHR46184">
    <property type="entry name" value="UNCONVENTIONAL MYOSIN-IXB-LIKE PROTEIN"/>
    <property type="match status" value="1"/>
</dbReference>
<protein>
    <recommendedName>
        <fullName evidence="8">Myosin motor domain-containing protein</fullName>
    </recommendedName>
</protein>
<dbReference type="PANTHER" id="PTHR46184:SF5">
    <property type="entry name" value="UNCONVENTIONAL MYOSIN-IXA-LIKE"/>
    <property type="match status" value="1"/>
</dbReference>
<dbReference type="GO" id="GO:0005884">
    <property type="term" value="C:actin filament"/>
    <property type="evidence" value="ECO:0007669"/>
    <property type="project" value="TreeGrafter"/>
</dbReference>
<sequence>FIMPFQFTGPFVIMIYKMLFNDVLFFCVKAFGNAKTVKNDNSSPFGKFIRINFDISNFITDASIERYSLEKSRKIYQAKEERIFHIFYHLLHGANTKMIRRF</sequence>
<evidence type="ECO:0000313" key="10">
    <source>
        <dbReference type="Proteomes" id="UP000663836"/>
    </source>
</evidence>
<evidence type="ECO:0000256" key="7">
    <source>
        <dbReference type="PROSITE-ProRule" id="PRU00782"/>
    </source>
</evidence>
<dbReference type="GO" id="GO:0051015">
    <property type="term" value="F:actin filament binding"/>
    <property type="evidence" value="ECO:0007669"/>
    <property type="project" value="TreeGrafter"/>
</dbReference>
<evidence type="ECO:0000256" key="3">
    <source>
        <dbReference type="ARBA" id="ARBA00022741"/>
    </source>
</evidence>
<dbReference type="InterPro" id="IPR027417">
    <property type="entry name" value="P-loop_NTPase"/>
</dbReference>
<evidence type="ECO:0000313" key="9">
    <source>
        <dbReference type="EMBL" id="CAF4370901.1"/>
    </source>
</evidence>
<dbReference type="InterPro" id="IPR036961">
    <property type="entry name" value="Kinesin_motor_dom_sf"/>
</dbReference>
<reference evidence="9" key="1">
    <citation type="submission" date="2021-02" db="EMBL/GenBank/DDBJ databases">
        <authorList>
            <person name="Nowell W R."/>
        </authorList>
    </citation>
    <scope>NUCLEOTIDE SEQUENCE</scope>
</reference>
<dbReference type="Pfam" id="PF00063">
    <property type="entry name" value="Myosin_head"/>
    <property type="match status" value="1"/>
</dbReference>
<dbReference type="GO" id="GO:0000146">
    <property type="term" value="F:microfilament motor activity"/>
    <property type="evidence" value="ECO:0007669"/>
    <property type="project" value="InterPro"/>
</dbReference>
<comment type="similarity">
    <text evidence="7">Belongs to the TRAFAC class myosin-kinesin ATPase superfamily. Myosin family.</text>
</comment>
<dbReference type="InterPro" id="IPR046987">
    <property type="entry name" value="Myo9"/>
</dbReference>
<feature type="domain" description="Myosin motor" evidence="8">
    <location>
        <begin position="1"/>
        <end position="102"/>
    </location>
</feature>
<feature type="non-terminal residue" evidence="9">
    <location>
        <position position="1"/>
    </location>
</feature>
<proteinExistence type="inferred from homology"/>
<evidence type="ECO:0000256" key="2">
    <source>
        <dbReference type="ARBA" id="ARBA00022490"/>
    </source>
</evidence>
<evidence type="ECO:0000256" key="1">
    <source>
        <dbReference type="ARBA" id="ARBA00004496"/>
    </source>
</evidence>
<dbReference type="InterPro" id="IPR001609">
    <property type="entry name" value="Myosin_head_motor_dom-like"/>
</dbReference>
<dbReference type="Gene3D" id="3.40.850.10">
    <property type="entry name" value="Kinesin motor domain"/>
    <property type="match status" value="1"/>
</dbReference>
<evidence type="ECO:0000256" key="4">
    <source>
        <dbReference type="ARBA" id="ARBA00022840"/>
    </source>
</evidence>
<accession>A0A820MDJ7</accession>
<dbReference type="PROSITE" id="PS51456">
    <property type="entry name" value="MYOSIN_MOTOR"/>
    <property type="match status" value="1"/>
</dbReference>
<evidence type="ECO:0000256" key="5">
    <source>
        <dbReference type="ARBA" id="ARBA00023123"/>
    </source>
</evidence>
<comment type="caution">
    <text evidence="9">The sequence shown here is derived from an EMBL/GenBank/DDBJ whole genome shotgun (WGS) entry which is preliminary data.</text>
</comment>
<comment type="subcellular location">
    <subcellularLocation>
        <location evidence="1">Cytoplasm</location>
    </subcellularLocation>
</comment>
<organism evidence="9 10">
    <name type="scientific">Rotaria sordida</name>
    <dbReference type="NCBI Taxonomy" id="392033"/>
    <lineage>
        <taxon>Eukaryota</taxon>
        <taxon>Metazoa</taxon>
        <taxon>Spiralia</taxon>
        <taxon>Gnathifera</taxon>
        <taxon>Rotifera</taxon>
        <taxon>Eurotatoria</taxon>
        <taxon>Bdelloidea</taxon>
        <taxon>Philodinida</taxon>
        <taxon>Philodinidae</taxon>
        <taxon>Rotaria</taxon>
    </lineage>
</organism>
<gene>
    <name evidence="9" type="ORF">JBS370_LOCUS42534</name>
</gene>
<keyword evidence="7" id="KW-0009">Actin-binding</keyword>
<keyword evidence="4" id="KW-0067">ATP-binding</keyword>
<dbReference type="GO" id="GO:0035556">
    <property type="term" value="P:intracellular signal transduction"/>
    <property type="evidence" value="ECO:0007669"/>
    <property type="project" value="InterPro"/>
</dbReference>
<dbReference type="Proteomes" id="UP000663836">
    <property type="component" value="Unassembled WGS sequence"/>
</dbReference>
<name>A0A820MDJ7_9BILA</name>